<comment type="caution">
    <text evidence="8">The sequence shown here is derived from an EMBL/GenBank/DDBJ whole genome shotgun (WGS) entry which is preliminary data.</text>
</comment>
<dbReference type="EMBL" id="JABFUD020000013">
    <property type="protein sequence ID" value="KAI5071338.1"/>
    <property type="molecule type" value="Genomic_DNA"/>
</dbReference>
<dbReference type="GO" id="GO:0008113">
    <property type="term" value="F:peptide-methionine (S)-S-oxide reductase activity"/>
    <property type="evidence" value="ECO:0007669"/>
    <property type="project" value="UniProtKB-EC"/>
</dbReference>
<gene>
    <name evidence="8" type="ORF">GOP47_0013589</name>
</gene>
<evidence type="ECO:0000313" key="8">
    <source>
        <dbReference type="EMBL" id="KAI5071338.1"/>
    </source>
</evidence>
<evidence type="ECO:0000259" key="7">
    <source>
        <dbReference type="Pfam" id="PF01625"/>
    </source>
</evidence>
<evidence type="ECO:0000256" key="5">
    <source>
        <dbReference type="ARBA" id="ARBA00030643"/>
    </source>
</evidence>
<evidence type="ECO:0000256" key="3">
    <source>
        <dbReference type="ARBA" id="ARBA00023002"/>
    </source>
</evidence>
<protein>
    <recommendedName>
        <fullName evidence="2">peptide-methionine (S)-S-oxide reductase</fullName>
        <ecNumber evidence="2">1.8.4.11</ecNumber>
    </recommendedName>
    <alternativeName>
        <fullName evidence="5">Peptide-methionine (S)-S-oxide reductase</fullName>
    </alternativeName>
    <alternativeName>
        <fullName evidence="4">Protein-methionine-S-oxide reductase</fullName>
    </alternativeName>
</protein>
<feature type="signal peptide" evidence="6">
    <location>
        <begin position="1"/>
        <end position="26"/>
    </location>
</feature>
<sequence length="108" mass="11618">MMSLPLLLLVVLKCGFLLLQPQRASAIRLPDSVPSISSSTGRTAIFALGSFWRSEAVFGCLNGVLRTTAGYTGGSKANPEYRNIGDQAEAVEVSGLKMICVCWYFPNS</sequence>
<feature type="domain" description="Peptide methionine sulphoxide reductase MsrA" evidence="7">
    <location>
        <begin position="43"/>
        <end position="93"/>
    </location>
</feature>
<dbReference type="Pfam" id="PF01625">
    <property type="entry name" value="PMSR"/>
    <property type="match status" value="1"/>
</dbReference>
<evidence type="ECO:0000256" key="2">
    <source>
        <dbReference type="ARBA" id="ARBA00012502"/>
    </source>
</evidence>
<keyword evidence="6" id="KW-0732">Signal</keyword>
<dbReference type="PANTHER" id="PTHR42799:SF3">
    <property type="entry name" value="PEPTIDE METHIONINE SULFOXIDE REDUCTASE A5"/>
    <property type="match status" value="1"/>
</dbReference>
<accession>A0A9D4UNT5</accession>
<organism evidence="8 9">
    <name type="scientific">Adiantum capillus-veneris</name>
    <name type="common">Maidenhair fern</name>
    <dbReference type="NCBI Taxonomy" id="13818"/>
    <lineage>
        <taxon>Eukaryota</taxon>
        <taxon>Viridiplantae</taxon>
        <taxon>Streptophyta</taxon>
        <taxon>Embryophyta</taxon>
        <taxon>Tracheophyta</taxon>
        <taxon>Polypodiopsida</taxon>
        <taxon>Polypodiidae</taxon>
        <taxon>Polypodiales</taxon>
        <taxon>Pteridineae</taxon>
        <taxon>Pteridaceae</taxon>
        <taxon>Vittarioideae</taxon>
        <taxon>Adiantum</taxon>
    </lineage>
</organism>
<dbReference type="PANTHER" id="PTHR42799">
    <property type="entry name" value="MITOCHONDRIAL PEPTIDE METHIONINE SULFOXIDE REDUCTASE"/>
    <property type="match status" value="1"/>
</dbReference>
<dbReference type="InterPro" id="IPR002569">
    <property type="entry name" value="Met_Sox_Rdtase_MsrA_dom"/>
</dbReference>
<reference evidence="8" key="1">
    <citation type="submission" date="2021-01" db="EMBL/GenBank/DDBJ databases">
        <title>Adiantum capillus-veneris genome.</title>
        <authorList>
            <person name="Fang Y."/>
            <person name="Liao Q."/>
        </authorList>
    </citation>
    <scope>NUCLEOTIDE SEQUENCE</scope>
    <source>
        <strain evidence="8">H3</strain>
        <tissue evidence="8">Leaf</tissue>
    </source>
</reference>
<dbReference type="InterPro" id="IPR036509">
    <property type="entry name" value="Met_Sox_Rdtase_MsrA_sf"/>
</dbReference>
<proteinExistence type="inferred from homology"/>
<dbReference type="Gene3D" id="3.30.1060.10">
    <property type="entry name" value="Peptide methionine sulphoxide reductase MsrA"/>
    <property type="match status" value="1"/>
</dbReference>
<dbReference type="OrthoDB" id="77405at2759"/>
<evidence type="ECO:0000256" key="6">
    <source>
        <dbReference type="SAM" id="SignalP"/>
    </source>
</evidence>
<name>A0A9D4UNT5_ADICA</name>
<evidence type="ECO:0000256" key="4">
    <source>
        <dbReference type="ARBA" id="ARBA00030273"/>
    </source>
</evidence>
<dbReference type="AlphaFoldDB" id="A0A9D4UNT5"/>
<keyword evidence="9" id="KW-1185">Reference proteome</keyword>
<comment type="similarity">
    <text evidence="1">Belongs to the MsrA Met sulfoxide reductase family.</text>
</comment>
<dbReference type="Proteomes" id="UP000886520">
    <property type="component" value="Chromosome 13"/>
</dbReference>
<dbReference type="GO" id="GO:0034599">
    <property type="term" value="P:cellular response to oxidative stress"/>
    <property type="evidence" value="ECO:0007669"/>
    <property type="project" value="TreeGrafter"/>
</dbReference>
<feature type="chain" id="PRO_5039315636" description="peptide-methionine (S)-S-oxide reductase" evidence="6">
    <location>
        <begin position="27"/>
        <end position="108"/>
    </location>
</feature>
<evidence type="ECO:0000313" key="9">
    <source>
        <dbReference type="Proteomes" id="UP000886520"/>
    </source>
</evidence>
<keyword evidence="3" id="KW-0560">Oxidoreductase</keyword>
<dbReference type="SUPFAM" id="SSF55068">
    <property type="entry name" value="Peptide methionine sulfoxide reductase"/>
    <property type="match status" value="1"/>
</dbReference>
<dbReference type="GO" id="GO:0005737">
    <property type="term" value="C:cytoplasm"/>
    <property type="evidence" value="ECO:0007669"/>
    <property type="project" value="TreeGrafter"/>
</dbReference>
<dbReference type="EC" id="1.8.4.11" evidence="2"/>
<dbReference type="InterPro" id="IPR050162">
    <property type="entry name" value="MsrA_MetSO_reductase"/>
</dbReference>
<evidence type="ECO:0000256" key="1">
    <source>
        <dbReference type="ARBA" id="ARBA00005591"/>
    </source>
</evidence>